<feature type="compositionally biased region" description="Basic residues" evidence="1">
    <location>
        <begin position="20"/>
        <end position="49"/>
    </location>
</feature>
<protein>
    <submittedName>
        <fullName evidence="2">Uncharacterized protein</fullName>
    </submittedName>
</protein>
<gene>
    <name evidence="2" type="ORF">TCDM_13378</name>
</gene>
<accession>V5AIU4</accession>
<comment type="caution">
    <text evidence="2">The sequence shown here is derived from an EMBL/GenBank/DDBJ whole genome shotgun (WGS) entry which is preliminary data.</text>
</comment>
<feature type="region of interest" description="Disordered" evidence="1">
    <location>
        <begin position="186"/>
        <end position="205"/>
    </location>
</feature>
<evidence type="ECO:0000256" key="1">
    <source>
        <dbReference type="SAM" id="MobiDB-lite"/>
    </source>
</evidence>
<feature type="region of interest" description="Disordered" evidence="1">
    <location>
        <begin position="1"/>
        <end position="152"/>
    </location>
</feature>
<sequence length="205" mass="23052">MSLTCVEDPNARGRSTATPTHKRAKARRREARRTVHSRGHTQRHRHPHRTANSNAHSTPTAATRGTRRTQVHGSVLYLPLPRRNSVTPHSRSRRWRPTLTVRHGAHHPLPSERTHQGAQSPSHHRNGEHKRSSSRTIDASSRKEKGDESVSTAQLAVGHPMEQKDTQCHSTQQTIKQAAANCQIQKNKKKGVGSEINKQINNDRN</sequence>
<dbReference type="AlphaFoldDB" id="V5AIU4"/>
<evidence type="ECO:0000313" key="3">
    <source>
        <dbReference type="Proteomes" id="UP000017861"/>
    </source>
</evidence>
<evidence type="ECO:0000313" key="2">
    <source>
        <dbReference type="EMBL" id="ESS55169.1"/>
    </source>
</evidence>
<proteinExistence type="predicted"/>
<feature type="compositionally biased region" description="Polar residues" evidence="1">
    <location>
        <begin position="196"/>
        <end position="205"/>
    </location>
</feature>
<name>V5AIU4_TRYCR</name>
<dbReference type="VEuPathDB" id="TriTrypDB:TCDM_13378"/>
<dbReference type="EMBL" id="AYLP01000980">
    <property type="protein sequence ID" value="ESS55169.1"/>
    <property type="molecule type" value="Genomic_DNA"/>
</dbReference>
<organism evidence="2 3">
    <name type="scientific">Trypanosoma cruzi Dm28c</name>
    <dbReference type="NCBI Taxonomy" id="1416333"/>
    <lineage>
        <taxon>Eukaryota</taxon>
        <taxon>Discoba</taxon>
        <taxon>Euglenozoa</taxon>
        <taxon>Kinetoplastea</taxon>
        <taxon>Metakinetoplastina</taxon>
        <taxon>Trypanosomatida</taxon>
        <taxon>Trypanosomatidae</taxon>
        <taxon>Trypanosoma</taxon>
        <taxon>Schizotrypanum</taxon>
    </lineage>
</organism>
<dbReference type="Proteomes" id="UP000017861">
    <property type="component" value="Unassembled WGS sequence"/>
</dbReference>
<reference evidence="2 3" key="1">
    <citation type="journal article" date="2014" name="Genome Announc.">
        <title>Trypanosoma cruzi Clone Dm28c Draft Genome Sequence.</title>
        <authorList>
            <person name="Grisard E.C."/>
            <person name="Teixeira S.M."/>
            <person name="de Almeida L.G."/>
            <person name="Stoco P.H."/>
            <person name="Gerber A.L."/>
            <person name="Talavera-Lopez C."/>
            <person name="Lima O.C."/>
            <person name="Andersson B."/>
            <person name="de Vasconcelos A.T."/>
        </authorList>
    </citation>
    <scope>NUCLEOTIDE SEQUENCE [LARGE SCALE GENOMIC DNA]</scope>
    <source>
        <strain evidence="2 3">Dm28c</strain>
    </source>
</reference>